<gene>
    <name evidence="1" type="ORF">NBC122_02857</name>
</gene>
<accession>A0A4P6ZJB0</accession>
<dbReference type="OrthoDB" id="827658at2"/>
<evidence type="ECO:0008006" key="3">
    <source>
        <dbReference type="Google" id="ProtNLM"/>
    </source>
</evidence>
<evidence type="ECO:0000313" key="2">
    <source>
        <dbReference type="Proteomes" id="UP000294419"/>
    </source>
</evidence>
<dbReference type="Proteomes" id="UP000294419">
    <property type="component" value="Chromosome"/>
</dbReference>
<dbReference type="KEGG" id="csal:NBC122_02857"/>
<reference evidence="1 2" key="1">
    <citation type="submission" date="2019-03" db="EMBL/GenBank/DDBJ databases">
        <authorList>
            <person name="Kim H."/>
            <person name="Yu S.-M."/>
        </authorList>
    </citation>
    <scope>NUCLEOTIDE SEQUENCE [LARGE SCALE GENOMIC DNA]</scope>
    <source>
        <strain evidence="1 2">NBC122</strain>
    </source>
</reference>
<sequence length="77" mass="9142">METTLDIRKKIHEFIDHADERILRIINAIILTEQETAPMNPDSFYEELDNRKERHLKGESKSYTWEEVKTKARAAVK</sequence>
<organism evidence="1 2">
    <name type="scientific">Chryseobacterium salivictor</name>
    <dbReference type="NCBI Taxonomy" id="2547600"/>
    <lineage>
        <taxon>Bacteria</taxon>
        <taxon>Pseudomonadati</taxon>
        <taxon>Bacteroidota</taxon>
        <taxon>Flavobacteriia</taxon>
        <taxon>Flavobacteriales</taxon>
        <taxon>Weeksellaceae</taxon>
        <taxon>Chryseobacterium group</taxon>
        <taxon>Chryseobacterium</taxon>
    </lineage>
</organism>
<dbReference type="EMBL" id="CP037954">
    <property type="protein sequence ID" value="QBO59657.1"/>
    <property type="molecule type" value="Genomic_DNA"/>
</dbReference>
<dbReference type="AlphaFoldDB" id="A0A4P6ZJB0"/>
<dbReference type="RefSeq" id="WP_133440969.1">
    <property type="nucleotide sequence ID" value="NZ_CP037954.1"/>
</dbReference>
<name>A0A4P6ZJB0_9FLAO</name>
<proteinExistence type="predicted"/>
<evidence type="ECO:0000313" key="1">
    <source>
        <dbReference type="EMBL" id="QBO59657.1"/>
    </source>
</evidence>
<protein>
    <recommendedName>
        <fullName evidence="3">Addiction module component</fullName>
    </recommendedName>
</protein>
<keyword evidence="2" id="KW-1185">Reference proteome</keyword>